<comment type="subcellular location">
    <subcellularLocation>
        <location evidence="1">Membrane</location>
        <topology evidence="1">Multi-pass membrane protein</topology>
    </subcellularLocation>
</comment>
<dbReference type="GeneTree" id="ENSGT00940000162688"/>
<feature type="transmembrane region" description="Helical" evidence="6">
    <location>
        <begin position="235"/>
        <end position="257"/>
    </location>
</feature>
<feature type="transmembrane region" description="Helical" evidence="6">
    <location>
        <begin position="97"/>
        <end position="119"/>
    </location>
</feature>
<dbReference type="Ensembl" id="ENSCPOT00000012832.3">
    <property type="protein sequence ID" value="ENSCPOP00000011435.3"/>
    <property type="gene ID" value="ENSCPOG00000012710.4"/>
</dbReference>
<organism evidence="7 8">
    <name type="scientific">Cavia porcellus</name>
    <name type="common">Guinea pig</name>
    <dbReference type="NCBI Taxonomy" id="10141"/>
    <lineage>
        <taxon>Eukaryota</taxon>
        <taxon>Metazoa</taxon>
        <taxon>Chordata</taxon>
        <taxon>Craniata</taxon>
        <taxon>Vertebrata</taxon>
        <taxon>Euteleostomi</taxon>
        <taxon>Mammalia</taxon>
        <taxon>Eutheria</taxon>
        <taxon>Euarchontoglires</taxon>
        <taxon>Glires</taxon>
        <taxon>Rodentia</taxon>
        <taxon>Hystricomorpha</taxon>
        <taxon>Caviidae</taxon>
        <taxon>Cavia</taxon>
    </lineage>
</organism>
<dbReference type="PANTHER" id="PTHR23320:SF135">
    <property type="entry name" value="MEMBRANE-SPANNING 4-DOMAINS SUBFAMILY A MEMBER 6A"/>
    <property type="match status" value="1"/>
</dbReference>
<dbReference type="AlphaFoldDB" id="H0VM18"/>
<evidence type="ECO:0000256" key="2">
    <source>
        <dbReference type="ARBA" id="ARBA00009565"/>
    </source>
</evidence>
<keyword evidence="4 6" id="KW-1133">Transmembrane helix</keyword>
<feature type="transmembrane region" description="Helical" evidence="6">
    <location>
        <begin position="167"/>
        <end position="187"/>
    </location>
</feature>
<dbReference type="STRING" id="10141.ENSCPOP00000011435"/>
<dbReference type="VEuPathDB" id="HostDB:ENSCPOG00000012710"/>
<evidence type="ECO:0000313" key="7">
    <source>
        <dbReference type="Ensembl" id="ENSCPOP00000011435.3"/>
    </source>
</evidence>
<feature type="transmembrane region" description="Helical" evidence="6">
    <location>
        <begin position="131"/>
        <end position="155"/>
    </location>
</feature>
<evidence type="ECO:0000313" key="8">
    <source>
        <dbReference type="Proteomes" id="UP000005447"/>
    </source>
</evidence>
<dbReference type="GO" id="GO:0005802">
    <property type="term" value="C:trans-Golgi network"/>
    <property type="evidence" value="ECO:0007669"/>
    <property type="project" value="TreeGrafter"/>
</dbReference>
<dbReference type="PANTHER" id="PTHR23320">
    <property type="entry name" value="MEMBRANE-SPANNING 4-DOMAINS SUBFAMILY A MS4A -RELATED"/>
    <property type="match status" value="1"/>
</dbReference>
<dbReference type="InParanoid" id="H0VM18"/>
<reference evidence="7" key="3">
    <citation type="submission" date="2025-09" db="UniProtKB">
        <authorList>
            <consortium name="Ensembl"/>
        </authorList>
    </citation>
    <scope>IDENTIFICATION</scope>
    <source>
        <strain evidence="7">2N</strain>
    </source>
</reference>
<keyword evidence="5 6" id="KW-0472">Membrane</keyword>
<dbReference type="FunCoup" id="H0VM18">
    <property type="interactions" value="144"/>
</dbReference>
<dbReference type="Proteomes" id="UP000005447">
    <property type="component" value="Unassembled WGS sequence"/>
</dbReference>
<dbReference type="EMBL" id="AAKN02045282">
    <property type="status" value="NOT_ANNOTATED_CDS"/>
    <property type="molecule type" value="Genomic_DNA"/>
</dbReference>
<dbReference type="GO" id="GO:0005886">
    <property type="term" value="C:plasma membrane"/>
    <property type="evidence" value="ECO:0007669"/>
    <property type="project" value="TreeGrafter"/>
</dbReference>
<proteinExistence type="inferred from homology"/>
<keyword evidence="3 6" id="KW-0812">Transmembrane</keyword>
<sequence>MLRPSCVCVSPTVSVKYHWEISRNLSSPVSSAPSFEAVSLRESVGSTSKMSHPITNETIAVLEGHGIHLHLPQTKKPPTTVPAQESLKKRLQAESNVFGVIQILCGVMVLSLGVILAAAPASPYFTAHFSLLIDSACPFLGALCFIVSGSLSVVIEKKRTKSLVCSSLACSFLSTIFALGGITLLSYTLDALESAFQHCELSRTSQPNTTDYSYYYQDKYSSGCLSAKISLMGTMLLMLICMTLELCLAVLMAVLWWKQTLSNFSGTVLFQPQTYKNNSSIIPKTHVNPGYEELVTP</sequence>
<dbReference type="OMA" id="WWKEAHS"/>
<comment type="similarity">
    <text evidence="2">Belongs to the MS4A family.</text>
</comment>
<protein>
    <recommendedName>
        <fullName evidence="9">Membrane spanning 4-domains A6A</fullName>
    </recommendedName>
</protein>
<dbReference type="GO" id="GO:0007166">
    <property type="term" value="P:cell surface receptor signaling pathway"/>
    <property type="evidence" value="ECO:0007669"/>
    <property type="project" value="TreeGrafter"/>
</dbReference>
<dbReference type="EMBL" id="AAKN02045281">
    <property type="status" value="NOT_ANNOTATED_CDS"/>
    <property type="molecule type" value="Genomic_DNA"/>
</dbReference>
<name>H0VM18_CAVPO</name>
<dbReference type="Pfam" id="PF04103">
    <property type="entry name" value="CD20"/>
    <property type="match status" value="1"/>
</dbReference>
<evidence type="ECO:0008006" key="9">
    <source>
        <dbReference type="Google" id="ProtNLM"/>
    </source>
</evidence>
<evidence type="ECO:0000256" key="6">
    <source>
        <dbReference type="SAM" id="Phobius"/>
    </source>
</evidence>
<dbReference type="OrthoDB" id="10071849at2759"/>
<accession>H0VM18</accession>
<reference evidence="7" key="2">
    <citation type="submission" date="2025-08" db="UniProtKB">
        <authorList>
            <consortium name="Ensembl"/>
        </authorList>
    </citation>
    <scope>IDENTIFICATION</scope>
    <source>
        <strain evidence="7">2N</strain>
    </source>
</reference>
<dbReference type="InterPro" id="IPR007237">
    <property type="entry name" value="CD20-like"/>
</dbReference>
<dbReference type="Bgee" id="ENSCPOG00000012710">
    <property type="expression patterns" value="Expressed in uterine cervix and 11 other cell types or tissues"/>
</dbReference>
<evidence type="ECO:0000256" key="3">
    <source>
        <dbReference type="ARBA" id="ARBA00022692"/>
    </source>
</evidence>
<dbReference type="eggNOG" id="ENOG502SUQB">
    <property type="taxonomic scope" value="Eukaryota"/>
</dbReference>
<keyword evidence="8" id="KW-1185">Reference proteome</keyword>
<gene>
    <name evidence="7" type="primary">LOC100716146</name>
</gene>
<reference evidence="8" key="1">
    <citation type="journal article" date="2011" name="Nature">
        <title>A high-resolution map of human evolutionary constraint using 29 mammals.</title>
        <authorList>
            <person name="Lindblad-Toh K."/>
            <person name="Garber M."/>
            <person name="Zuk O."/>
            <person name="Lin M.F."/>
            <person name="Parker B.J."/>
            <person name="Washietl S."/>
            <person name="Kheradpour P."/>
            <person name="Ernst J."/>
            <person name="Jordan G."/>
            <person name="Mauceli E."/>
            <person name="Ward L.D."/>
            <person name="Lowe C.B."/>
            <person name="Holloway A.K."/>
            <person name="Clamp M."/>
            <person name="Gnerre S."/>
            <person name="Alfoldi J."/>
            <person name="Beal K."/>
            <person name="Chang J."/>
            <person name="Clawson H."/>
            <person name="Cuff J."/>
            <person name="Di Palma F."/>
            <person name="Fitzgerald S."/>
            <person name="Flicek P."/>
            <person name="Guttman M."/>
            <person name="Hubisz M.J."/>
            <person name="Jaffe D.B."/>
            <person name="Jungreis I."/>
            <person name="Kent W.J."/>
            <person name="Kostka D."/>
            <person name="Lara M."/>
            <person name="Martins A.L."/>
            <person name="Massingham T."/>
            <person name="Moltke I."/>
            <person name="Raney B.J."/>
            <person name="Rasmussen M.D."/>
            <person name="Robinson J."/>
            <person name="Stark A."/>
            <person name="Vilella A.J."/>
            <person name="Wen J."/>
            <person name="Xie X."/>
            <person name="Zody M.C."/>
            <person name="Baldwin J."/>
            <person name="Bloom T."/>
            <person name="Chin C.W."/>
            <person name="Heiman D."/>
            <person name="Nicol R."/>
            <person name="Nusbaum C."/>
            <person name="Young S."/>
            <person name="Wilkinson J."/>
            <person name="Worley K.C."/>
            <person name="Kovar C.L."/>
            <person name="Muzny D.M."/>
            <person name="Gibbs R.A."/>
            <person name="Cree A."/>
            <person name="Dihn H.H."/>
            <person name="Fowler G."/>
            <person name="Jhangiani S."/>
            <person name="Joshi V."/>
            <person name="Lee S."/>
            <person name="Lewis L.R."/>
            <person name="Nazareth L.V."/>
            <person name="Okwuonu G."/>
            <person name="Santibanez J."/>
            <person name="Warren W.C."/>
            <person name="Mardis E.R."/>
            <person name="Weinstock G.M."/>
            <person name="Wilson R.K."/>
            <person name="Delehaunty K."/>
            <person name="Dooling D."/>
            <person name="Fronik C."/>
            <person name="Fulton L."/>
            <person name="Fulton B."/>
            <person name="Graves T."/>
            <person name="Minx P."/>
            <person name="Sodergren E."/>
            <person name="Birney E."/>
            <person name="Margulies E.H."/>
            <person name="Herrero J."/>
            <person name="Green E.D."/>
            <person name="Haussler D."/>
            <person name="Siepel A."/>
            <person name="Goldman N."/>
            <person name="Pollard K.S."/>
            <person name="Pedersen J.S."/>
            <person name="Lander E.S."/>
            <person name="Kellis M."/>
        </authorList>
    </citation>
    <scope>NUCLEOTIDE SEQUENCE [LARGE SCALE GENOMIC DNA]</scope>
    <source>
        <strain evidence="8">2N</strain>
    </source>
</reference>
<dbReference type="HOGENOM" id="CLU_089673_0_0_1"/>
<dbReference type="KEGG" id="cpoc:100716146"/>
<evidence type="ECO:0000256" key="4">
    <source>
        <dbReference type="ARBA" id="ARBA00022989"/>
    </source>
</evidence>
<evidence type="ECO:0000256" key="5">
    <source>
        <dbReference type="ARBA" id="ARBA00023136"/>
    </source>
</evidence>
<dbReference type="InterPro" id="IPR030417">
    <property type="entry name" value="MS4A"/>
</dbReference>
<evidence type="ECO:0000256" key="1">
    <source>
        <dbReference type="ARBA" id="ARBA00004141"/>
    </source>
</evidence>